<dbReference type="EMBL" id="QFQP01000037">
    <property type="protein sequence ID" value="PZR06568.1"/>
    <property type="molecule type" value="Genomic_DNA"/>
</dbReference>
<dbReference type="AlphaFoldDB" id="A0A2W5UC63"/>
<dbReference type="PANTHER" id="PTHR34315:SF1">
    <property type="entry name" value="INTRADIOL RING-CLEAVAGE DIOXYGENASES DOMAIN-CONTAINING PROTEIN-RELATED"/>
    <property type="match status" value="1"/>
</dbReference>
<evidence type="ECO:0000259" key="1">
    <source>
        <dbReference type="Pfam" id="PF00775"/>
    </source>
</evidence>
<dbReference type="GO" id="GO:0008199">
    <property type="term" value="F:ferric iron binding"/>
    <property type="evidence" value="ECO:0007669"/>
    <property type="project" value="InterPro"/>
</dbReference>
<dbReference type="InterPro" id="IPR015889">
    <property type="entry name" value="Intradiol_dOase_core"/>
</dbReference>
<name>A0A2W5UC63_9BACT</name>
<protein>
    <submittedName>
        <fullName evidence="2">Dioxygenase</fullName>
    </submittedName>
</protein>
<keyword evidence="2" id="KW-0223">Dioxygenase</keyword>
<accession>A0A2W5UC63</accession>
<organism evidence="2 3">
    <name type="scientific">Archangium gephyra</name>
    <dbReference type="NCBI Taxonomy" id="48"/>
    <lineage>
        <taxon>Bacteria</taxon>
        <taxon>Pseudomonadati</taxon>
        <taxon>Myxococcota</taxon>
        <taxon>Myxococcia</taxon>
        <taxon>Myxococcales</taxon>
        <taxon>Cystobacterineae</taxon>
        <taxon>Archangiaceae</taxon>
        <taxon>Archangium</taxon>
    </lineage>
</organism>
<evidence type="ECO:0000313" key="2">
    <source>
        <dbReference type="EMBL" id="PZR06568.1"/>
    </source>
</evidence>
<comment type="caution">
    <text evidence="2">The sequence shown here is derived from an EMBL/GenBank/DDBJ whole genome shotgun (WGS) entry which is preliminary data.</text>
</comment>
<dbReference type="GO" id="GO:0016702">
    <property type="term" value="F:oxidoreductase activity, acting on single donors with incorporation of molecular oxygen, incorporation of two atoms of oxygen"/>
    <property type="evidence" value="ECO:0007669"/>
    <property type="project" value="InterPro"/>
</dbReference>
<feature type="domain" description="Intradiol ring-cleavage dioxygenases" evidence="1">
    <location>
        <begin position="90"/>
        <end position="163"/>
    </location>
</feature>
<proteinExistence type="predicted"/>
<keyword evidence="2" id="KW-0560">Oxidoreductase</keyword>
<dbReference type="Pfam" id="PF00775">
    <property type="entry name" value="Dioxygenase_C"/>
    <property type="match status" value="1"/>
</dbReference>
<dbReference type="SUPFAM" id="SSF49482">
    <property type="entry name" value="Aromatic compound dioxygenase"/>
    <property type="match status" value="1"/>
</dbReference>
<dbReference type="Gene3D" id="2.60.130.10">
    <property type="entry name" value="Aromatic compound dioxygenase"/>
    <property type="match status" value="1"/>
</dbReference>
<evidence type="ECO:0000313" key="3">
    <source>
        <dbReference type="Proteomes" id="UP000249061"/>
    </source>
</evidence>
<reference evidence="2 3" key="1">
    <citation type="submission" date="2017-08" db="EMBL/GenBank/DDBJ databases">
        <title>Infants hospitalized years apart are colonized by the same room-sourced microbial strains.</title>
        <authorList>
            <person name="Brooks B."/>
            <person name="Olm M.R."/>
            <person name="Firek B.A."/>
            <person name="Baker R."/>
            <person name="Thomas B.C."/>
            <person name="Morowitz M.J."/>
            <person name="Banfield J.F."/>
        </authorList>
    </citation>
    <scope>NUCLEOTIDE SEQUENCE [LARGE SCALE GENOMIC DNA]</scope>
    <source>
        <strain evidence="2">S2_003_000_R2_14</strain>
    </source>
</reference>
<dbReference type="InterPro" id="IPR000627">
    <property type="entry name" value="Intradiol_dOase_C"/>
</dbReference>
<sequence>MGIHNRGFAFDLAEVAKRTRRRDVLKWLAGSALLAGCGADMTGGTCSEIPEETAGPYPGDGSNGANALALAGIVRNDIRSSFGSGSKTAAGIPLTIDLTLTNVNDGCSPLAGYAIYLWHCDIDGNYSLYSSGVTNENYLRGVQETDANGQVTFTSIFPACYSGRWPHIHFEVYPSLAVATNHSAKIATSQLALPQATCNEVFATSGYENSVRNFQQVSLTSDMVFRDGVSSQLAMVTGNVNDGYFASLMFGITP</sequence>
<dbReference type="CDD" id="cd03457">
    <property type="entry name" value="intradiol_dioxygenase_like"/>
    <property type="match status" value="1"/>
</dbReference>
<dbReference type="PANTHER" id="PTHR34315">
    <property type="match status" value="1"/>
</dbReference>
<gene>
    <name evidence="2" type="ORF">DI536_29855</name>
</gene>
<dbReference type="Proteomes" id="UP000249061">
    <property type="component" value="Unassembled WGS sequence"/>
</dbReference>